<dbReference type="InterPro" id="IPR026961">
    <property type="entry name" value="PGG_dom"/>
</dbReference>
<accession>A0ABD1LXL2</accession>
<dbReference type="SMART" id="SM00248">
    <property type="entry name" value="ANK"/>
    <property type="match status" value="9"/>
</dbReference>
<keyword evidence="3 9" id="KW-0812">Transmembrane</keyword>
<reference evidence="11 12" key="1">
    <citation type="submission" date="2024-08" db="EMBL/GenBank/DDBJ databases">
        <title>Insights into the chromosomal genome structure of Flemingia macrophylla.</title>
        <authorList>
            <person name="Ding Y."/>
            <person name="Zhao Y."/>
            <person name="Bi W."/>
            <person name="Wu M."/>
            <person name="Zhao G."/>
            <person name="Gong Y."/>
            <person name="Li W."/>
            <person name="Zhang P."/>
        </authorList>
    </citation>
    <scope>NUCLEOTIDE SEQUENCE [LARGE SCALE GENOMIC DNA]</scope>
    <source>
        <strain evidence="11">DYQJB</strain>
        <tissue evidence="11">Leaf</tissue>
    </source>
</reference>
<dbReference type="SUPFAM" id="SSF48403">
    <property type="entry name" value="Ankyrin repeat"/>
    <property type="match status" value="2"/>
</dbReference>
<comment type="subcellular location">
    <subcellularLocation>
        <location evidence="2">Cell membrane</location>
        <topology evidence="2">Peripheral membrane protein</topology>
        <orientation evidence="2">Cytoplasmic side</orientation>
    </subcellularLocation>
    <subcellularLocation>
        <location evidence="1">Membrane</location>
        <topology evidence="1">Multi-pass membrane protein</topology>
    </subcellularLocation>
</comment>
<dbReference type="GO" id="GO:0005886">
    <property type="term" value="C:plasma membrane"/>
    <property type="evidence" value="ECO:0007669"/>
    <property type="project" value="UniProtKB-SubCell"/>
</dbReference>
<dbReference type="AlphaFoldDB" id="A0ABD1LXL2"/>
<evidence type="ECO:0000313" key="12">
    <source>
        <dbReference type="Proteomes" id="UP001603857"/>
    </source>
</evidence>
<evidence type="ECO:0000256" key="5">
    <source>
        <dbReference type="ARBA" id="ARBA00022989"/>
    </source>
</evidence>
<evidence type="ECO:0000256" key="4">
    <source>
        <dbReference type="ARBA" id="ARBA00022737"/>
    </source>
</evidence>
<evidence type="ECO:0000256" key="8">
    <source>
        <dbReference type="PROSITE-ProRule" id="PRU00023"/>
    </source>
</evidence>
<organism evidence="11 12">
    <name type="scientific">Flemingia macrophylla</name>
    <dbReference type="NCBI Taxonomy" id="520843"/>
    <lineage>
        <taxon>Eukaryota</taxon>
        <taxon>Viridiplantae</taxon>
        <taxon>Streptophyta</taxon>
        <taxon>Embryophyta</taxon>
        <taxon>Tracheophyta</taxon>
        <taxon>Spermatophyta</taxon>
        <taxon>Magnoliopsida</taxon>
        <taxon>eudicotyledons</taxon>
        <taxon>Gunneridae</taxon>
        <taxon>Pentapetalae</taxon>
        <taxon>rosids</taxon>
        <taxon>fabids</taxon>
        <taxon>Fabales</taxon>
        <taxon>Fabaceae</taxon>
        <taxon>Papilionoideae</taxon>
        <taxon>50 kb inversion clade</taxon>
        <taxon>NPAAA clade</taxon>
        <taxon>indigoferoid/millettioid clade</taxon>
        <taxon>Phaseoleae</taxon>
        <taxon>Flemingia</taxon>
    </lineage>
</organism>
<keyword evidence="12" id="KW-1185">Reference proteome</keyword>
<dbReference type="PANTHER" id="PTHR24186">
    <property type="entry name" value="PROTEIN PHOSPHATASE 1 REGULATORY SUBUNIT"/>
    <property type="match status" value="1"/>
</dbReference>
<proteinExistence type="predicted"/>
<feature type="transmembrane region" description="Helical" evidence="9">
    <location>
        <begin position="598"/>
        <end position="628"/>
    </location>
</feature>
<sequence length="664" mass="74481">MDRDHLQIAIDSNEASWKQRCSEKMRELKNRQFSSADPASQPGLMHKELVLHKNVMISELYKAVENENVDNFVDVLGQVCERRKLPLRDIFDEVMVTGDSLLHVAAYLGREKIAELICDESPGLLTGRNIRGDTALHAAVRLKKSTMVNLILSKYAIEKAKHYGMRDNDITRQKNEHGDTPLHVAVSSGDLGLVEEIAHADKDVVHFLNKSEQSPLYLAVVSGDVEILNLLLQTPFPSEKPLPTCLGNSPLHAAILEQNPRLIKEILEKRPELVYLRDENGCTPLHYATFIGYVEGFCMLLKNSIERSDQTPFVSNKKGNLPIHLACKEGHLEIVKKFLNHQWHISPFVLLNQKGRNILHVAAKNGKSEVVLYLLKNRKINQFTVNEKDNDGNTPLHLASINLFPKIVYYITQDKRTNANLSNNYGLTARDVVHQALKKMTSTRKFLVNLVFKEVGATLKANDMSYSQEKQPRKEGMNFKDLLNTFLVVATLMVTVTFAAGFTVPGGVYSSDDLNPKNRGMAVLAHKPFFWVFTIFNVIAMYSSVVACGLMLMAVVFDRKLATRVTILAILCLVVAFLTVPVSFLAAVRIVVGNDSALALIITIIGAMYIFFILVALSSGFFPVGIVLRIPLLNYVSKFVLWILITKLIDYSEKPEKEVKEKEG</sequence>
<evidence type="ECO:0000256" key="7">
    <source>
        <dbReference type="ARBA" id="ARBA00023136"/>
    </source>
</evidence>
<dbReference type="Gene3D" id="1.25.40.20">
    <property type="entry name" value="Ankyrin repeat-containing domain"/>
    <property type="match status" value="1"/>
</dbReference>
<feature type="transmembrane region" description="Helical" evidence="9">
    <location>
        <begin position="529"/>
        <end position="555"/>
    </location>
</feature>
<dbReference type="Pfam" id="PF12796">
    <property type="entry name" value="Ank_2"/>
    <property type="match status" value="4"/>
</dbReference>
<dbReference type="PROSITE" id="PS50088">
    <property type="entry name" value="ANK_REPEAT"/>
    <property type="match status" value="3"/>
</dbReference>
<dbReference type="EMBL" id="JBGMDY010000007">
    <property type="protein sequence ID" value="KAL2328238.1"/>
    <property type="molecule type" value="Genomic_DNA"/>
</dbReference>
<dbReference type="InterPro" id="IPR036770">
    <property type="entry name" value="Ankyrin_rpt-contain_sf"/>
</dbReference>
<evidence type="ECO:0000256" key="6">
    <source>
        <dbReference type="ARBA" id="ARBA00023043"/>
    </source>
</evidence>
<keyword evidence="7 9" id="KW-0472">Membrane</keyword>
<dbReference type="PROSITE" id="PS50297">
    <property type="entry name" value="ANK_REP_REGION"/>
    <property type="match status" value="3"/>
</dbReference>
<name>A0ABD1LXL2_9FABA</name>
<evidence type="ECO:0000313" key="11">
    <source>
        <dbReference type="EMBL" id="KAL2328238.1"/>
    </source>
</evidence>
<evidence type="ECO:0000256" key="3">
    <source>
        <dbReference type="ARBA" id="ARBA00022692"/>
    </source>
</evidence>
<keyword evidence="5 9" id="KW-1133">Transmembrane helix</keyword>
<feature type="transmembrane region" description="Helical" evidence="9">
    <location>
        <begin position="482"/>
        <end position="509"/>
    </location>
</feature>
<keyword evidence="6 8" id="KW-0040">ANK repeat</keyword>
<evidence type="ECO:0000256" key="2">
    <source>
        <dbReference type="ARBA" id="ARBA00004413"/>
    </source>
</evidence>
<feature type="repeat" description="ANK" evidence="8">
    <location>
        <begin position="177"/>
        <end position="204"/>
    </location>
</feature>
<dbReference type="PANTHER" id="PTHR24186:SF46">
    <property type="entry name" value="PROTEIN ACCELERATED CELL DEATH 6-LIKE"/>
    <property type="match status" value="1"/>
</dbReference>
<dbReference type="FunFam" id="1.25.40.20:FF:000813">
    <property type="entry name" value="Ankyrin repeat-containing protein"/>
    <property type="match status" value="1"/>
</dbReference>
<comment type="caution">
    <text evidence="11">The sequence shown here is derived from an EMBL/GenBank/DDBJ whole genome shotgun (WGS) entry which is preliminary data.</text>
</comment>
<dbReference type="Pfam" id="PF13962">
    <property type="entry name" value="PGG"/>
    <property type="match status" value="1"/>
</dbReference>
<dbReference type="InterPro" id="IPR002110">
    <property type="entry name" value="Ankyrin_rpt"/>
</dbReference>
<dbReference type="Proteomes" id="UP001603857">
    <property type="component" value="Unassembled WGS sequence"/>
</dbReference>
<protein>
    <recommendedName>
        <fullName evidence="10">PGG domain-containing protein</fullName>
    </recommendedName>
</protein>
<feature type="domain" description="PGG" evidence="10">
    <location>
        <begin position="479"/>
        <end position="589"/>
    </location>
</feature>
<evidence type="ECO:0000259" key="10">
    <source>
        <dbReference type="Pfam" id="PF13962"/>
    </source>
</evidence>
<evidence type="ECO:0000256" key="1">
    <source>
        <dbReference type="ARBA" id="ARBA00004141"/>
    </source>
</evidence>
<gene>
    <name evidence="11" type="ORF">Fmac_021665</name>
</gene>
<keyword evidence="4" id="KW-0677">Repeat</keyword>
<feature type="repeat" description="ANK" evidence="8">
    <location>
        <begin position="318"/>
        <end position="341"/>
    </location>
</feature>
<feature type="repeat" description="ANK" evidence="8">
    <location>
        <begin position="354"/>
        <end position="377"/>
    </location>
</feature>
<feature type="transmembrane region" description="Helical" evidence="9">
    <location>
        <begin position="567"/>
        <end position="592"/>
    </location>
</feature>
<evidence type="ECO:0000256" key="9">
    <source>
        <dbReference type="SAM" id="Phobius"/>
    </source>
</evidence>